<comment type="caution">
    <text evidence="2">The sequence shown here is derived from an EMBL/GenBank/DDBJ whole genome shotgun (WGS) entry which is preliminary data.</text>
</comment>
<evidence type="ECO:0000313" key="3">
    <source>
        <dbReference type="EMBL" id="THG91273.1"/>
    </source>
</evidence>
<dbReference type="InterPro" id="IPR053170">
    <property type="entry name" value="Transcription_regulator"/>
</dbReference>
<keyword evidence="1" id="KW-0472">Membrane</keyword>
<sequence length="327" mass="37783">MDTGTHVVMGFALGGLAMVDPVVASDPVMQKTVLIATIIGSQAPDFDTVLKLRNNAVYLRNHRGITHSIPAVLLWPLLITATLALFVPGIAWATVLLWSFIAVFLHVFVDIFNAYGTQALRPFSKRWVALGVINTFDPYIFFTHLGALMMWLLGSPPVATFFGLYGILILYYIWRFYEKNKVIQHAKRLHPTATHIFVSPSMRWYQWHLVIRTKETLYVAESTHNEINYFEQYPFEPIPDMPIMNAARKDDNLHAFLSFSPTYRWEVEKNDDYTEVRFIDLRYRSKGHYPFVAIVQLNEQLQIISSYTGWVYNENTLRKKLNVLTEN</sequence>
<feature type="transmembrane region" description="Helical" evidence="1">
    <location>
        <begin position="96"/>
        <end position="115"/>
    </location>
</feature>
<dbReference type="RefSeq" id="WP_003322931.1">
    <property type="nucleotide sequence ID" value="NZ_ALPT02000023.1"/>
</dbReference>
<feature type="transmembrane region" description="Helical" evidence="1">
    <location>
        <begin position="69"/>
        <end position="90"/>
    </location>
</feature>
<dbReference type="eggNOG" id="COG1988">
    <property type="taxonomic scope" value="Bacteria"/>
</dbReference>
<keyword evidence="1" id="KW-0812">Transmembrane</keyword>
<feature type="transmembrane region" description="Helical" evidence="1">
    <location>
        <begin position="127"/>
        <end position="152"/>
    </location>
</feature>
<dbReference type="Proteomes" id="UP000002754">
    <property type="component" value="Unassembled WGS sequence"/>
</dbReference>
<organism evidence="2 4">
    <name type="scientific">Alkalihalobacillus alcalophilus ATCC 27647 = CGMCC 1.3604</name>
    <dbReference type="NCBI Taxonomy" id="1218173"/>
    <lineage>
        <taxon>Bacteria</taxon>
        <taxon>Bacillati</taxon>
        <taxon>Bacillota</taxon>
        <taxon>Bacilli</taxon>
        <taxon>Bacillales</taxon>
        <taxon>Bacillaceae</taxon>
        <taxon>Alkalihalobacillus</taxon>
    </lineage>
</organism>
<proteinExistence type="predicted"/>
<protein>
    <submittedName>
        <fullName evidence="2">Membrane protein</fullName>
    </submittedName>
</protein>
<evidence type="ECO:0000313" key="4">
    <source>
        <dbReference type="Proteomes" id="UP000002754"/>
    </source>
</evidence>
<accession>A0A094WIS4</accession>
<keyword evidence="1" id="KW-1133">Transmembrane helix</keyword>
<evidence type="ECO:0000313" key="2">
    <source>
        <dbReference type="EMBL" id="KGA97694.1"/>
    </source>
</evidence>
<feature type="transmembrane region" description="Helical" evidence="1">
    <location>
        <begin position="158"/>
        <end position="177"/>
    </location>
</feature>
<reference evidence="2 4" key="1">
    <citation type="journal article" date="2014" name="Genome Announc.">
        <title>Draft Genome Sequence of Bacillus alcalophilus AV1934, a Classic Alkaliphile Isolated from Human Feces in 1934.</title>
        <authorList>
            <person name="Attie O."/>
            <person name="Jayaprakash A."/>
            <person name="Shah H."/>
            <person name="Paulsen I.T."/>
            <person name="Morino M."/>
            <person name="Takahashi Y."/>
            <person name="Narumi I."/>
            <person name="Sachidanandam R."/>
            <person name="Satoh K."/>
            <person name="Ito M."/>
            <person name="Krulwich T.A."/>
        </authorList>
    </citation>
    <scope>NUCLEOTIDE SEQUENCE [LARGE SCALE GENOMIC DNA]</scope>
    <source>
        <strain evidence="2 4">AV1934</strain>
    </source>
</reference>
<dbReference type="PANTHER" id="PTHR40031">
    <property type="entry name" value="HYPOTHETICAL MEMBRANE SPANNING PROTEIN"/>
    <property type="match status" value="1"/>
</dbReference>
<dbReference type="PANTHER" id="PTHR40031:SF1">
    <property type="entry name" value="MEMBRANE-BOUND METAL-DEPENDENT HYDROLASE"/>
    <property type="match status" value="1"/>
</dbReference>
<dbReference type="EMBL" id="JALP01000079">
    <property type="protein sequence ID" value="THG91273.1"/>
    <property type="molecule type" value="Genomic_DNA"/>
</dbReference>
<keyword evidence="4" id="KW-1185">Reference proteome</keyword>
<reference evidence="3 5" key="2">
    <citation type="submission" date="2014-01" db="EMBL/GenBank/DDBJ databases">
        <title>Draft genome sequencing of Bacillus alcalophilus CGMCC 1.3604.</title>
        <authorList>
            <person name="Yang J."/>
            <person name="Diao L."/>
            <person name="Yang S."/>
        </authorList>
    </citation>
    <scope>NUCLEOTIDE SEQUENCE [LARGE SCALE GENOMIC DNA]</scope>
    <source>
        <strain evidence="3 5">CGMCC 1.3604</strain>
    </source>
</reference>
<evidence type="ECO:0000256" key="1">
    <source>
        <dbReference type="SAM" id="Phobius"/>
    </source>
</evidence>
<dbReference type="AlphaFoldDB" id="A0A094WIS4"/>
<dbReference type="OrthoDB" id="110250at2"/>
<name>A0A094WIS4_ALKAL</name>
<evidence type="ECO:0000313" key="5">
    <source>
        <dbReference type="Proteomes" id="UP000297014"/>
    </source>
</evidence>
<dbReference type="EMBL" id="ALPT02000023">
    <property type="protein sequence ID" value="KGA97694.1"/>
    <property type="molecule type" value="Genomic_DNA"/>
</dbReference>
<dbReference type="InterPro" id="IPR007404">
    <property type="entry name" value="YdjM-like"/>
</dbReference>
<dbReference type="Pfam" id="PF04307">
    <property type="entry name" value="YdjM"/>
    <property type="match status" value="1"/>
</dbReference>
<gene>
    <name evidence="3" type="ORF">AJ85_05980</name>
    <name evidence="2" type="ORF">BALCAV_0208655</name>
</gene>
<dbReference type="Proteomes" id="UP000297014">
    <property type="component" value="Unassembled WGS sequence"/>
</dbReference>
<dbReference type="STRING" id="1218173.BALCAV_0208655"/>